<comment type="caution">
    <text evidence="1">The sequence shown here is derived from an EMBL/GenBank/DDBJ whole genome shotgun (WGS) entry which is preliminary data.</text>
</comment>
<name>A0A7C1JMN2_THERO</name>
<accession>A0A7C1JMN2</accession>
<reference evidence="1" key="1">
    <citation type="journal article" date="2020" name="mSystems">
        <title>Genome- and Community-Level Interaction Insights into Carbon Utilization and Element Cycling Functions of Hydrothermarchaeota in Hydrothermal Sediment.</title>
        <authorList>
            <person name="Zhou Z."/>
            <person name="Liu Y."/>
            <person name="Xu W."/>
            <person name="Pan J."/>
            <person name="Luo Z.H."/>
            <person name="Li M."/>
        </authorList>
    </citation>
    <scope>NUCLEOTIDE SEQUENCE [LARGE SCALE GENOMIC DNA]</scope>
    <source>
        <strain evidence="1">SpSt-222</strain>
    </source>
</reference>
<dbReference type="AlphaFoldDB" id="A0A7C1JMN2"/>
<organism evidence="1">
    <name type="scientific">Thermomicrobium roseum</name>
    <dbReference type="NCBI Taxonomy" id="500"/>
    <lineage>
        <taxon>Bacteria</taxon>
        <taxon>Pseudomonadati</taxon>
        <taxon>Thermomicrobiota</taxon>
        <taxon>Thermomicrobia</taxon>
        <taxon>Thermomicrobiales</taxon>
        <taxon>Thermomicrobiaceae</taxon>
        <taxon>Thermomicrobium</taxon>
    </lineage>
</organism>
<proteinExistence type="predicted"/>
<gene>
    <name evidence="1" type="ORF">ENP47_08460</name>
</gene>
<protein>
    <submittedName>
        <fullName evidence="1">Uncharacterized protein</fullName>
    </submittedName>
</protein>
<sequence length="160" mass="18092">MSTVRLTVVDRHGTVSFLGPGHVIKMLTAACSRNPTTVNELLDYAAPYDSDFVESVRTGLAIFDEHNTPENSSAFHSVATMLSPERLPPFRVIDELTRTLSLQPVGVGLVLYNLEARRIVQLVNRYGELLRQDRGRIRRGGEPTRLLYSYRLPDDWRILP</sequence>
<dbReference type="EMBL" id="DSJL01000011">
    <property type="protein sequence ID" value="HEF65613.1"/>
    <property type="molecule type" value="Genomic_DNA"/>
</dbReference>
<evidence type="ECO:0000313" key="1">
    <source>
        <dbReference type="EMBL" id="HEF65613.1"/>
    </source>
</evidence>